<dbReference type="Proteomes" id="UP001597533">
    <property type="component" value="Unassembled WGS sequence"/>
</dbReference>
<keyword evidence="1" id="KW-0645">Protease</keyword>
<dbReference type="Pfam" id="PF01483">
    <property type="entry name" value="P_proprotein"/>
    <property type="match status" value="1"/>
</dbReference>
<feature type="chain" id="PRO_5046205094" evidence="3">
    <location>
        <begin position="24"/>
        <end position="1553"/>
    </location>
</feature>
<dbReference type="SUPFAM" id="SSF49785">
    <property type="entry name" value="Galactose-binding domain-like"/>
    <property type="match status" value="1"/>
</dbReference>
<feature type="domain" description="Fibronectin type-III" evidence="4">
    <location>
        <begin position="754"/>
        <end position="843"/>
    </location>
</feature>
<dbReference type="Gene3D" id="3.40.390.10">
    <property type="entry name" value="Collagenase (Catalytic Domain)"/>
    <property type="match status" value="1"/>
</dbReference>
<dbReference type="Gene3D" id="2.60.120.260">
    <property type="entry name" value="Galactose-binding domain-like"/>
    <property type="match status" value="1"/>
</dbReference>
<dbReference type="PROSITE" id="PS51829">
    <property type="entry name" value="P_HOMO_B"/>
    <property type="match status" value="1"/>
</dbReference>
<keyword evidence="7" id="KW-1185">Reference proteome</keyword>
<dbReference type="SUPFAM" id="SSF55486">
    <property type="entry name" value="Metalloproteases ('zincins'), catalytic domain"/>
    <property type="match status" value="1"/>
</dbReference>
<evidence type="ECO:0000256" key="1">
    <source>
        <dbReference type="ARBA" id="ARBA00022670"/>
    </source>
</evidence>
<dbReference type="InterPro" id="IPR008979">
    <property type="entry name" value="Galactose-bd-like_sf"/>
</dbReference>
<dbReference type="Gene3D" id="2.60.40.10">
    <property type="entry name" value="Immunoglobulins"/>
    <property type="match status" value="1"/>
</dbReference>
<name>A0ABW5WMD2_9FLAO</name>
<evidence type="ECO:0000259" key="5">
    <source>
        <dbReference type="PROSITE" id="PS51829"/>
    </source>
</evidence>
<sequence>MKFKYLALCFVLTFFSIKNSAFSQDKTTSLWDKVSKPSSSLNRTSLQNSYPSQAAFYQVDINSLKTKLEESPKRGTLAARHSNVVIKFPNIDGVLESYRIEEASTMAPELQAQFPNTRSYSGKGIDDPTALIRFSISDEKGLSSMVLSTKKTVFIEPYSEDLSTYILYTRSSDEARSDFVCETEYIPADFSNFDLELYRNANDGTLRTFRLALACTGEYAQFHGGTVPNVVAAMNTTMTRVNGVFERDVAITMEIVANNTNVIYLNAGTDPYTNNNGGAMLGENQTACDANIGTGNYDIGHVFSTGGGGVAYLNSPCTGIKAGGVTGQAAPVGDTFDIDYVAHEMGHQYGGNHTQNNACNRSAVSVEPGSASTIMGYAGICAPNVQGNSDDYFHGENIKEMWANISAGNSTCGAQSGTGNTAPIATAGSNHIIPISTPFVLRGSATDVNGTGSLTYCWEQVDTAPATMPPVSTSTGGPAFRSLLPKVSPNRYMPDFATVLAGSTASTWEVVPSVSRTMDFSLTVRDNVSGGASSDSDSMRATTTAAAGPFIVTSQGTPVTWNAGGSELITWNVAGTTANGVNTANVNILMTTDAGATFTTLLANTPNDGSQTITVPNVVTSTARIIVEGAGNIFYNVNAADITIQTSSFTMNFGATTQDVCAPNNAVYTFTYNTYLGFSGTTNFTASGNPAGTTVSFSPTSATTNGTIVTVTINSITPAMVGTNVTTITGTSGPIVRNADITTNIFSSTFNTITLTSPINGAIGVTAPYVLQWNVEANASAYDVEIATDAAFTNIIETQSVAANTYTATNPIANTQYYWRVRPTNSCGIGSWSSAFNFTTSSTACTSYMSTHAPANIPDGSSGVGSYLNVTTPVEITDVNVTVNITHTWDSDLVIRLTSPLGTFIYLSWRNGADGDNYTNTYFDDDAATNIIAGTAPFTGSFQPEEALSAFNTEISTGVWELAVFDLATQDTGTLVDWTLEICGVDNCLSTTTWNGTAWSNGLPAINRNVILNGDYTTSPGSPSFEACTLTINPNRNLIISSGDYVRVQNDLSVGNNAIVDIAHEGSLVMVDDAGTVSNAGTMNVRKSTPVYVEYDYTYWSSPVQNQAITTVFAANPSSRIYYFDTTNFNDGNGDSYDDEADDWYQATGNLIPGEGVIAMGQGAFTTPLGNTPYPTYSQSVVFSGTVNTGVITVDVDQDNSLTDAFENQNLLGNPYPSAIDPELFIQANSTALEGTLYFWTHRTAIVDGLPGVDGYNFTNDDYNSYNLSGMVASGAGQATPSNFKIASGQGFFANVSDPSIDVVFNNSMRVNSENDNFYRTEESSEKNRIWLNLETEGQVFRQMLLAFFDHTTAGYDKLYDGKLLENGNNYSFYSLIDNEAYSIQAREAFDVNQVVRLGIEATQPTVMTISISQMEGIFNDSETSVYLKDNLLNSIHDLKASDYSFNINEAGIYNNRFELIFNDESLSTIDEEEVINDLIVYESNNTVYIKTSNNSPITSVVVHDILGRLLIDYRPNLSLVELNGTRFKQGTILIIQVEVDNEKKSIKKFIKR</sequence>
<evidence type="ECO:0000256" key="2">
    <source>
        <dbReference type="ARBA" id="ARBA00022801"/>
    </source>
</evidence>
<dbReference type="InterPro" id="IPR024079">
    <property type="entry name" value="MetalloPept_cat_dom_sf"/>
</dbReference>
<gene>
    <name evidence="6" type="ORF">ACFS5M_01355</name>
</gene>
<dbReference type="InterPro" id="IPR002884">
    <property type="entry name" value="P_dom"/>
</dbReference>
<feature type="domain" description="P/Homo B" evidence="5">
    <location>
        <begin position="839"/>
        <end position="988"/>
    </location>
</feature>
<feature type="signal peptide" evidence="3">
    <location>
        <begin position="1"/>
        <end position="23"/>
    </location>
</feature>
<evidence type="ECO:0000259" key="4">
    <source>
        <dbReference type="PROSITE" id="PS50853"/>
    </source>
</evidence>
<dbReference type="EMBL" id="JBHUOV010000001">
    <property type="protein sequence ID" value="MFD2822295.1"/>
    <property type="molecule type" value="Genomic_DNA"/>
</dbReference>
<evidence type="ECO:0000313" key="6">
    <source>
        <dbReference type="EMBL" id="MFD2822295.1"/>
    </source>
</evidence>
<accession>A0ABW5WMD2</accession>
<comment type="caution">
    <text evidence="6">The sequence shown here is derived from an EMBL/GenBank/DDBJ whole genome shotgun (WGS) entry which is preliminary data.</text>
</comment>
<keyword evidence="2" id="KW-0378">Hydrolase</keyword>
<proteinExistence type="predicted"/>
<evidence type="ECO:0000313" key="7">
    <source>
        <dbReference type="Proteomes" id="UP001597533"/>
    </source>
</evidence>
<evidence type="ECO:0000256" key="3">
    <source>
        <dbReference type="SAM" id="SignalP"/>
    </source>
</evidence>
<dbReference type="InterPro" id="IPR036116">
    <property type="entry name" value="FN3_sf"/>
</dbReference>
<dbReference type="PROSITE" id="PS50853">
    <property type="entry name" value="FN3"/>
    <property type="match status" value="1"/>
</dbReference>
<dbReference type="Pfam" id="PF13583">
    <property type="entry name" value="Reprolysin_4"/>
    <property type="match status" value="1"/>
</dbReference>
<reference evidence="7" key="1">
    <citation type="journal article" date="2019" name="Int. J. Syst. Evol. Microbiol.">
        <title>The Global Catalogue of Microorganisms (GCM) 10K type strain sequencing project: providing services to taxonomists for standard genome sequencing and annotation.</title>
        <authorList>
            <consortium name="The Broad Institute Genomics Platform"/>
            <consortium name="The Broad Institute Genome Sequencing Center for Infectious Disease"/>
            <person name="Wu L."/>
            <person name="Ma J."/>
        </authorList>
    </citation>
    <scope>NUCLEOTIDE SEQUENCE [LARGE SCALE GENOMIC DNA]</scope>
    <source>
        <strain evidence="7">KCTC 32141</strain>
    </source>
</reference>
<dbReference type="SUPFAM" id="SSF49265">
    <property type="entry name" value="Fibronectin type III"/>
    <property type="match status" value="1"/>
</dbReference>
<dbReference type="RefSeq" id="WP_183484714.1">
    <property type="nucleotide sequence ID" value="NZ_JBHUOV010000001.1"/>
</dbReference>
<protein>
    <submittedName>
        <fullName evidence="6">Reprolysin-like metallopeptidase</fullName>
    </submittedName>
</protein>
<dbReference type="InterPro" id="IPR003961">
    <property type="entry name" value="FN3_dom"/>
</dbReference>
<keyword evidence="3" id="KW-0732">Signal</keyword>
<dbReference type="InterPro" id="IPR013783">
    <property type="entry name" value="Ig-like_fold"/>
</dbReference>
<organism evidence="6 7">
    <name type="scientific">Lacinutrix iliipiscaria</name>
    <dbReference type="NCBI Taxonomy" id="1230532"/>
    <lineage>
        <taxon>Bacteria</taxon>
        <taxon>Pseudomonadati</taxon>
        <taxon>Bacteroidota</taxon>
        <taxon>Flavobacteriia</taxon>
        <taxon>Flavobacteriales</taxon>
        <taxon>Flavobacteriaceae</taxon>
        <taxon>Lacinutrix</taxon>
    </lineage>
</organism>